<reference evidence="2" key="1">
    <citation type="submission" date="2021-02" db="EMBL/GenBank/DDBJ databases">
        <title>Genome sequence Cadophora malorum strain M34.</title>
        <authorList>
            <person name="Stefanovic E."/>
            <person name="Vu D."/>
            <person name="Scully C."/>
            <person name="Dijksterhuis J."/>
            <person name="Roader J."/>
            <person name="Houbraken J."/>
        </authorList>
    </citation>
    <scope>NUCLEOTIDE SEQUENCE</scope>
    <source>
        <strain evidence="2">M34</strain>
    </source>
</reference>
<name>A0A8H7WCM4_9HELO</name>
<sequence>MVTSYWRIKCLQMVSKSNIGLFGSNGWGLLVGASFLSIPPLPGSCWLLRYIYNWHDDDLPGLESHIIVNMKLSVICFVLASLYGYGISRSINRDDSLMHRGATKDYHSKAPPIRDLIKRDERQICSLPAYLAARASRGSSPGAEAAAQFTPRYYVHVDDGIVYLSERGLVGRMVVPETGADPAKDMAKFFAISLVEPKFTPIA</sequence>
<evidence type="ECO:0000313" key="2">
    <source>
        <dbReference type="EMBL" id="KAG4422381.1"/>
    </source>
</evidence>
<evidence type="ECO:0000313" key="3">
    <source>
        <dbReference type="Proteomes" id="UP000664132"/>
    </source>
</evidence>
<organism evidence="2 3">
    <name type="scientific">Cadophora malorum</name>
    <dbReference type="NCBI Taxonomy" id="108018"/>
    <lineage>
        <taxon>Eukaryota</taxon>
        <taxon>Fungi</taxon>
        <taxon>Dikarya</taxon>
        <taxon>Ascomycota</taxon>
        <taxon>Pezizomycotina</taxon>
        <taxon>Leotiomycetes</taxon>
        <taxon>Helotiales</taxon>
        <taxon>Ploettnerulaceae</taxon>
        <taxon>Cadophora</taxon>
    </lineage>
</organism>
<dbReference type="EMBL" id="JAFJYH010000050">
    <property type="protein sequence ID" value="KAG4422381.1"/>
    <property type="molecule type" value="Genomic_DNA"/>
</dbReference>
<dbReference type="Proteomes" id="UP000664132">
    <property type="component" value="Unassembled WGS sequence"/>
</dbReference>
<keyword evidence="1" id="KW-1133">Transmembrane helix</keyword>
<gene>
    <name evidence="2" type="ORF">IFR04_004533</name>
</gene>
<keyword evidence="3" id="KW-1185">Reference proteome</keyword>
<protein>
    <submittedName>
        <fullName evidence="2">Uncharacterized protein</fullName>
    </submittedName>
</protein>
<keyword evidence="1" id="KW-0812">Transmembrane</keyword>
<feature type="transmembrane region" description="Helical" evidence="1">
    <location>
        <begin position="21"/>
        <end position="38"/>
    </location>
</feature>
<feature type="transmembrane region" description="Helical" evidence="1">
    <location>
        <begin position="66"/>
        <end position="85"/>
    </location>
</feature>
<proteinExistence type="predicted"/>
<keyword evidence="1" id="KW-0472">Membrane</keyword>
<comment type="caution">
    <text evidence="2">The sequence shown here is derived from an EMBL/GenBank/DDBJ whole genome shotgun (WGS) entry which is preliminary data.</text>
</comment>
<accession>A0A8H7WCM4</accession>
<dbReference type="AlphaFoldDB" id="A0A8H7WCM4"/>
<evidence type="ECO:0000256" key="1">
    <source>
        <dbReference type="SAM" id="Phobius"/>
    </source>
</evidence>